<feature type="transmembrane region" description="Helical" evidence="1">
    <location>
        <begin position="6"/>
        <end position="24"/>
    </location>
</feature>
<dbReference type="SUPFAM" id="SSF53098">
    <property type="entry name" value="Ribonuclease H-like"/>
    <property type="match status" value="1"/>
</dbReference>
<evidence type="ECO:0000256" key="1">
    <source>
        <dbReference type="SAM" id="Phobius"/>
    </source>
</evidence>
<dbReference type="PANTHER" id="PTHR47723">
    <property type="entry name" value="OS05G0353850 PROTEIN"/>
    <property type="match status" value="1"/>
</dbReference>
<protein>
    <submittedName>
        <fullName evidence="3">Putative ribonuclease H protein</fullName>
    </submittedName>
</protein>
<dbReference type="EMBL" id="QZWG01000012">
    <property type="protein sequence ID" value="RZB75273.1"/>
    <property type="molecule type" value="Genomic_DNA"/>
</dbReference>
<keyword evidence="4" id="KW-1185">Reference proteome</keyword>
<dbReference type="InterPro" id="IPR044730">
    <property type="entry name" value="RNase_H-like_dom_plant"/>
</dbReference>
<dbReference type="GO" id="GO:0004523">
    <property type="term" value="F:RNA-DNA hybrid ribonuclease activity"/>
    <property type="evidence" value="ECO:0007669"/>
    <property type="project" value="InterPro"/>
</dbReference>
<evidence type="ECO:0000259" key="2">
    <source>
        <dbReference type="PROSITE" id="PS50879"/>
    </source>
</evidence>
<evidence type="ECO:0000313" key="4">
    <source>
        <dbReference type="Proteomes" id="UP000289340"/>
    </source>
</evidence>
<dbReference type="CDD" id="cd06222">
    <property type="entry name" value="RNase_H_like"/>
    <property type="match status" value="1"/>
</dbReference>
<dbReference type="Gene3D" id="3.30.420.10">
    <property type="entry name" value="Ribonuclease H-like superfamily/Ribonuclease H"/>
    <property type="match status" value="1"/>
</dbReference>
<proteinExistence type="predicted"/>
<gene>
    <name evidence="3" type="ORF">D0Y65_033947</name>
</gene>
<dbReference type="InterPro" id="IPR053151">
    <property type="entry name" value="RNase_H-like"/>
</dbReference>
<dbReference type="PANTHER" id="PTHR47723:SF19">
    <property type="entry name" value="POLYNUCLEOTIDYL TRANSFERASE, RIBONUCLEASE H-LIKE SUPERFAMILY PROTEIN"/>
    <property type="match status" value="1"/>
</dbReference>
<evidence type="ECO:0000313" key="3">
    <source>
        <dbReference type="EMBL" id="RZB75273.1"/>
    </source>
</evidence>
<keyword evidence="1" id="KW-0472">Membrane</keyword>
<dbReference type="Proteomes" id="UP000289340">
    <property type="component" value="Chromosome 12"/>
</dbReference>
<sequence>MVAYELTMFSLSDIFLLTFLVTGVSWRRRLLFIFFMIATVQKLFGEFLILMVPTTSSFLPSNNGFPNNFLHLMEAYLLVLVGGFGELGIQVFNDQVCVYFNESTHNVSWSPPEVNCIKVNIDGFSLGNPGDYGFGGILRDSGGQWLVVYSGFCGHTTNVLVEIMTTYQGLFLAWNSGYRHVICESDSMNALNLINNQNSALHPHAPLINRIRSFLDKPWTLS</sequence>
<dbReference type="Pfam" id="PF13456">
    <property type="entry name" value="RVT_3"/>
    <property type="match status" value="1"/>
</dbReference>
<keyword evidence="1" id="KW-0812">Transmembrane</keyword>
<dbReference type="AlphaFoldDB" id="A0A445HNK0"/>
<feature type="transmembrane region" description="Helical" evidence="1">
    <location>
        <begin position="72"/>
        <end position="92"/>
    </location>
</feature>
<dbReference type="PROSITE" id="PS50879">
    <property type="entry name" value="RNASE_H_1"/>
    <property type="match status" value="1"/>
</dbReference>
<accession>A0A445HNK0</accession>
<dbReference type="InterPro" id="IPR012337">
    <property type="entry name" value="RNaseH-like_sf"/>
</dbReference>
<feature type="transmembrane region" description="Helical" evidence="1">
    <location>
        <begin position="31"/>
        <end position="52"/>
    </location>
</feature>
<reference evidence="3 4" key="1">
    <citation type="submission" date="2018-09" db="EMBL/GenBank/DDBJ databases">
        <title>A high-quality reference genome of wild soybean provides a powerful tool to mine soybean genomes.</title>
        <authorList>
            <person name="Xie M."/>
            <person name="Chung C.Y.L."/>
            <person name="Li M.-W."/>
            <person name="Wong F.-L."/>
            <person name="Chan T.-F."/>
            <person name="Lam H.-M."/>
        </authorList>
    </citation>
    <scope>NUCLEOTIDE SEQUENCE [LARGE SCALE GENOMIC DNA]</scope>
    <source>
        <strain evidence="4">cv. W05</strain>
        <tissue evidence="3">Hypocotyl of etiolated seedlings</tissue>
    </source>
</reference>
<dbReference type="InterPro" id="IPR002156">
    <property type="entry name" value="RNaseH_domain"/>
</dbReference>
<keyword evidence="1" id="KW-1133">Transmembrane helix</keyword>
<dbReference type="InterPro" id="IPR036397">
    <property type="entry name" value="RNaseH_sf"/>
</dbReference>
<feature type="domain" description="RNase H type-1" evidence="2">
    <location>
        <begin position="113"/>
        <end position="222"/>
    </location>
</feature>
<dbReference type="GO" id="GO:0003676">
    <property type="term" value="F:nucleic acid binding"/>
    <property type="evidence" value="ECO:0007669"/>
    <property type="project" value="InterPro"/>
</dbReference>
<organism evidence="3 4">
    <name type="scientific">Glycine soja</name>
    <name type="common">Wild soybean</name>
    <dbReference type="NCBI Taxonomy" id="3848"/>
    <lineage>
        <taxon>Eukaryota</taxon>
        <taxon>Viridiplantae</taxon>
        <taxon>Streptophyta</taxon>
        <taxon>Embryophyta</taxon>
        <taxon>Tracheophyta</taxon>
        <taxon>Spermatophyta</taxon>
        <taxon>Magnoliopsida</taxon>
        <taxon>eudicotyledons</taxon>
        <taxon>Gunneridae</taxon>
        <taxon>Pentapetalae</taxon>
        <taxon>rosids</taxon>
        <taxon>fabids</taxon>
        <taxon>Fabales</taxon>
        <taxon>Fabaceae</taxon>
        <taxon>Papilionoideae</taxon>
        <taxon>50 kb inversion clade</taxon>
        <taxon>NPAAA clade</taxon>
        <taxon>indigoferoid/millettioid clade</taxon>
        <taxon>Phaseoleae</taxon>
        <taxon>Glycine</taxon>
        <taxon>Glycine subgen. Soja</taxon>
    </lineage>
</organism>
<name>A0A445HNK0_GLYSO</name>
<comment type="caution">
    <text evidence="3">The sequence shown here is derived from an EMBL/GenBank/DDBJ whole genome shotgun (WGS) entry which is preliminary data.</text>
</comment>